<evidence type="ECO:0000256" key="1">
    <source>
        <dbReference type="SAM" id="SignalP"/>
    </source>
</evidence>
<evidence type="ECO:0000313" key="3">
    <source>
        <dbReference type="EMBL" id="MCL6698454.1"/>
    </source>
</evidence>
<comment type="caution">
    <text evidence="3">The sequence shown here is derived from an EMBL/GenBank/DDBJ whole genome shotgun (WGS) entry which is preliminary data.</text>
</comment>
<keyword evidence="1" id="KW-0732">Signal</keyword>
<evidence type="ECO:0000313" key="4">
    <source>
        <dbReference type="Proteomes" id="UP001203410"/>
    </source>
</evidence>
<organism evidence="3 4">
    <name type="scientific">Sphingomonas caseinilyticus</name>
    <dbReference type="NCBI Taxonomy" id="2908205"/>
    <lineage>
        <taxon>Bacteria</taxon>
        <taxon>Pseudomonadati</taxon>
        <taxon>Pseudomonadota</taxon>
        <taxon>Alphaproteobacteria</taxon>
        <taxon>Sphingomonadales</taxon>
        <taxon>Sphingomonadaceae</taxon>
        <taxon>Sphingomonas</taxon>
    </lineage>
</organism>
<feature type="domain" description="Alginate export" evidence="2">
    <location>
        <begin position="77"/>
        <end position="280"/>
    </location>
</feature>
<reference evidence="3 4" key="1">
    <citation type="submission" date="2022-05" db="EMBL/GenBank/DDBJ databases">
        <authorList>
            <person name="Jo J.-H."/>
            <person name="Im W.-T."/>
        </authorList>
    </citation>
    <scope>NUCLEOTIDE SEQUENCE [LARGE SCALE GENOMIC DNA]</scope>
    <source>
        <strain evidence="3 4">NSE70-1</strain>
    </source>
</reference>
<protein>
    <submittedName>
        <fullName evidence="3">Alginate export family protein</fullName>
    </submittedName>
</protein>
<dbReference type="RefSeq" id="WP_249903794.1">
    <property type="nucleotide sequence ID" value="NZ_JAMGBA010000001.1"/>
</dbReference>
<feature type="chain" id="PRO_5046546140" evidence="1">
    <location>
        <begin position="26"/>
        <end position="406"/>
    </location>
</feature>
<dbReference type="Proteomes" id="UP001203410">
    <property type="component" value="Unassembled WGS sequence"/>
</dbReference>
<feature type="signal peptide" evidence="1">
    <location>
        <begin position="1"/>
        <end position="25"/>
    </location>
</feature>
<sequence>MWIFEMRLIALALTSIACLPAVAHAQEVKPLADLRLRWENVDQDGFSKDANALTLRARAGAEILSGDWAFLLEGEGTAALAENYDSGVNGKTDHPIIADPENIELNRFQLQYHGLKKGLVTAGRQRINIEDQRFVGSVAWRQNEQTFDAVRFEYGDPKGLRADLTYSWSVRTIWGIDGRDARQQAIRGNNVFATVSHPTPVGALSGFAFVVDQDEAAVQGFRLSSQTYGLRLAASHNLSPTAKLNYALSYAHQSDHHRNPNDYQADYWLADVGLDLKSARLGIGHERLGADEGLPFTSFQTPLATLHKFQGWADKFLTTPPNGIRDWYGSAGYGWKKAAGLDAISASVVYHRFGSDRLDLHYGNEWDALLSAKKGRWTASAKIAAYDADEFATDTRKFWLQLEWSY</sequence>
<dbReference type="Gene3D" id="2.40.160.10">
    <property type="entry name" value="Porin"/>
    <property type="match status" value="1"/>
</dbReference>
<keyword evidence="4" id="KW-1185">Reference proteome</keyword>
<dbReference type="EMBL" id="JAMGBA010000001">
    <property type="protein sequence ID" value="MCL6698454.1"/>
    <property type="molecule type" value="Genomic_DNA"/>
</dbReference>
<gene>
    <name evidence="3" type="ORF">LZ496_06615</name>
</gene>
<accession>A0ABT0RTY1</accession>
<dbReference type="PROSITE" id="PS51257">
    <property type="entry name" value="PROKAR_LIPOPROTEIN"/>
    <property type="match status" value="1"/>
</dbReference>
<name>A0ABT0RTY1_9SPHN</name>
<dbReference type="Pfam" id="PF13372">
    <property type="entry name" value="Alginate_exp"/>
    <property type="match status" value="1"/>
</dbReference>
<dbReference type="InterPro" id="IPR025388">
    <property type="entry name" value="Alginate_export_dom"/>
</dbReference>
<evidence type="ECO:0000259" key="2">
    <source>
        <dbReference type="Pfam" id="PF13372"/>
    </source>
</evidence>
<dbReference type="InterPro" id="IPR023614">
    <property type="entry name" value="Porin_dom_sf"/>
</dbReference>
<proteinExistence type="predicted"/>